<evidence type="ECO:0000256" key="1">
    <source>
        <dbReference type="ARBA" id="ARBA00004370"/>
    </source>
</evidence>
<proteinExistence type="predicted"/>
<dbReference type="Pfam" id="PF08478">
    <property type="entry name" value="POTRA_1"/>
    <property type="match status" value="1"/>
</dbReference>
<dbReference type="AlphaFoldDB" id="S4XDF8"/>
<keyword evidence="5" id="KW-1133">Transmembrane helix</keyword>
<dbReference type="HOGENOM" id="CLU_047677_1_0_11"/>
<evidence type="ECO:0000259" key="8">
    <source>
        <dbReference type="PROSITE" id="PS51779"/>
    </source>
</evidence>
<keyword evidence="6" id="KW-0472">Membrane</keyword>
<dbReference type="PATRIC" id="fig|1200352.3.peg.948"/>
<keyword evidence="10" id="KW-1185">Reference proteome</keyword>
<accession>S4XDF8</accession>
<keyword evidence="4" id="KW-0812">Transmembrane</keyword>
<evidence type="ECO:0000256" key="7">
    <source>
        <dbReference type="ARBA" id="ARBA00023306"/>
    </source>
</evidence>
<gene>
    <name evidence="9" type="ORF">A606_04685</name>
</gene>
<dbReference type="InterPro" id="IPR034746">
    <property type="entry name" value="POTRA"/>
</dbReference>
<dbReference type="PROSITE" id="PS51779">
    <property type="entry name" value="POTRA"/>
    <property type="match status" value="1"/>
</dbReference>
<sequence length="237" mass="25146">MPRNKGRNKDRDRNPDRTRRRPRWLLPVVAVVVVLVLGVVAAAQLLVVKTVDVSGTVNQDPAVVRETSGISDGDRMAGVDTGSAAAAVAVLPWIDTVTVSREWPSTVTVTVTEHTAIGVLDDAGTPVVVDASGEQFLRDATPEGATPMRVAATDQAAVTAAAEVLAALDAMDPTFRAQVTEVEAPAADSVTLKIGEDREVYWGTSDRAAEKAEATRVVLTREGQYWNVSNPAQPAVR</sequence>
<dbReference type="Gene3D" id="3.10.20.310">
    <property type="entry name" value="membrane protein fhac"/>
    <property type="match status" value="1"/>
</dbReference>
<dbReference type="Pfam" id="PF03799">
    <property type="entry name" value="FtsQ_DivIB_C"/>
    <property type="match status" value="1"/>
</dbReference>
<dbReference type="InterPro" id="IPR013685">
    <property type="entry name" value="POTRA_FtsQ_type"/>
</dbReference>
<evidence type="ECO:0000256" key="6">
    <source>
        <dbReference type="ARBA" id="ARBA00023136"/>
    </source>
</evidence>
<protein>
    <submittedName>
        <fullName evidence="9">Cell division protein</fullName>
    </submittedName>
</protein>
<dbReference type="OrthoDB" id="9790760at2"/>
<dbReference type="RefSeq" id="WP_020440948.1">
    <property type="nucleotide sequence ID" value="NC_021663.1"/>
</dbReference>
<evidence type="ECO:0000313" key="9">
    <source>
        <dbReference type="EMBL" id="AGP30586.1"/>
    </source>
</evidence>
<reference evidence="9 10" key="1">
    <citation type="submission" date="2012-06" db="EMBL/GenBank/DDBJ databases">
        <title>Complete genome sequence of Corynebacterium terpenotabidum Y-11 (=DSM 44721).</title>
        <authorList>
            <person name="Ruckert C."/>
            <person name="Albersmeier A."/>
            <person name="Al-Dilaimi A."/>
            <person name="Szczepanowski R."/>
            <person name="Kalinowski J."/>
        </authorList>
    </citation>
    <scope>NUCLEOTIDE SEQUENCE [LARGE SCALE GENOMIC DNA]</scope>
    <source>
        <strain evidence="9 10">Y-11</strain>
    </source>
</reference>
<organism evidence="9 10">
    <name type="scientific">Corynebacterium terpenotabidum Y-11</name>
    <dbReference type="NCBI Taxonomy" id="1200352"/>
    <lineage>
        <taxon>Bacteria</taxon>
        <taxon>Bacillati</taxon>
        <taxon>Actinomycetota</taxon>
        <taxon>Actinomycetes</taxon>
        <taxon>Mycobacteriales</taxon>
        <taxon>Corynebacteriaceae</taxon>
        <taxon>Corynebacterium</taxon>
    </lineage>
</organism>
<dbReference type="PANTHER" id="PTHR37820">
    <property type="entry name" value="CELL DIVISION PROTEIN DIVIB"/>
    <property type="match status" value="1"/>
</dbReference>
<evidence type="ECO:0000256" key="4">
    <source>
        <dbReference type="ARBA" id="ARBA00022692"/>
    </source>
</evidence>
<dbReference type="InterPro" id="IPR005548">
    <property type="entry name" value="Cell_div_FtsQ/DivIB_C"/>
</dbReference>
<evidence type="ECO:0000313" key="10">
    <source>
        <dbReference type="Proteomes" id="UP000014809"/>
    </source>
</evidence>
<keyword evidence="2" id="KW-1003">Cell membrane</keyword>
<name>S4XDF8_9CORY</name>
<evidence type="ECO:0000256" key="5">
    <source>
        <dbReference type="ARBA" id="ARBA00022989"/>
    </source>
</evidence>
<dbReference type="KEGG" id="cter:A606_04685"/>
<evidence type="ECO:0000256" key="3">
    <source>
        <dbReference type="ARBA" id="ARBA00022618"/>
    </source>
</evidence>
<dbReference type="GO" id="GO:0051301">
    <property type="term" value="P:cell division"/>
    <property type="evidence" value="ECO:0007669"/>
    <property type="project" value="UniProtKB-KW"/>
</dbReference>
<keyword evidence="7" id="KW-0131">Cell cycle</keyword>
<dbReference type="InterPro" id="IPR050487">
    <property type="entry name" value="FtsQ_DivIB"/>
</dbReference>
<evidence type="ECO:0000256" key="2">
    <source>
        <dbReference type="ARBA" id="ARBA00022475"/>
    </source>
</evidence>
<feature type="domain" description="POTRA" evidence="8">
    <location>
        <begin position="46"/>
        <end position="114"/>
    </location>
</feature>
<dbReference type="PANTHER" id="PTHR37820:SF1">
    <property type="entry name" value="CELL DIVISION PROTEIN FTSQ"/>
    <property type="match status" value="1"/>
</dbReference>
<dbReference type="Proteomes" id="UP000014809">
    <property type="component" value="Chromosome"/>
</dbReference>
<dbReference type="EMBL" id="CP003696">
    <property type="protein sequence ID" value="AGP30586.1"/>
    <property type="molecule type" value="Genomic_DNA"/>
</dbReference>
<comment type="subcellular location">
    <subcellularLocation>
        <location evidence="1">Membrane</location>
    </subcellularLocation>
</comment>
<dbReference type="STRING" id="1200352.A606_04685"/>
<dbReference type="eggNOG" id="COG1589">
    <property type="taxonomic scope" value="Bacteria"/>
</dbReference>
<dbReference type="GO" id="GO:0005886">
    <property type="term" value="C:plasma membrane"/>
    <property type="evidence" value="ECO:0007669"/>
    <property type="project" value="TreeGrafter"/>
</dbReference>
<keyword evidence="3 9" id="KW-0132">Cell division</keyword>